<keyword evidence="6 11" id="KW-0418">Kinase</keyword>
<evidence type="ECO:0000256" key="9">
    <source>
        <dbReference type="SAM" id="Phobius"/>
    </source>
</evidence>
<dbReference type="SMART" id="SM00387">
    <property type="entry name" value="HATPase_c"/>
    <property type="match status" value="1"/>
</dbReference>
<keyword evidence="3" id="KW-0597">Phosphoprotein</keyword>
<organism evidence="11 12">
    <name type="scientific">Bacillus selenitireducens (strain ATCC 700615 / DSM 15326 / MLS10)</name>
    <dbReference type="NCBI Taxonomy" id="439292"/>
    <lineage>
        <taxon>Bacteria</taxon>
        <taxon>Bacillati</taxon>
        <taxon>Bacillota</taxon>
        <taxon>Bacilli</taxon>
        <taxon>Bacillales</taxon>
        <taxon>Bacillaceae</taxon>
        <taxon>Salisediminibacterium</taxon>
    </lineage>
</organism>
<evidence type="ECO:0000313" key="11">
    <source>
        <dbReference type="EMBL" id="ADH98145.1"/>
    </source>
</evidence>
<protein>
    <recommendedName>
        <fullName evidence="2">histidine kinase</fullName>
        <ecNumber evidence="2">2.7.13.3</ecNumber>
    </recommendedName>
</protein>
<evidence type="ECO:0000256" key="5">
    <source>
        <dbReference type="ARBA" id="ARBA00022741"/>
    </source>
</evidence>
<dbReference type="AlphaFoldDB" id="D6XY72"/>
<dbReference type="PRINTS" id="PR00344">
    <property type="entry name" value="BCTRLSENSOR"/>
</dbReference>
<evidence type="ECO:0000256" key="6">
    <source>
        <dbReference type="ARBA" id="ARBA00022777"/>
    </source>
</evidence>
<proteinExistence type="predicted"/>
<reference evidence="11" key="1">
    <citation type="submission" date="2009-10" db="EMBL/GenBank/DDBJ databases">
        <title>Complete sequence of Bacillus selenitireducens MLS10.</title>
        <authorList>
            <consortium name="US DOE Joint Genome Institute"/>
            <person name="Lucas S."/>
            <person name="Copeland A."/>
            <person name="Lapidus A."/>
            <person name="Glavina del Rio T."/>
            <person name="Dalin E."/>
            <person name="Tice H."/>
            <person name="Bruce D."/>
            <person name="Goodwin L."/>
            <person name="Pitluck S."/>
            <person name="Sims D."/>
            <person name="Brettin T."/>
            <person name="Detter J.C."/>
            <person name="Han C."/>
            <person name="Larimer F."/>
            <person name="Land M."/>
            <person name="Hauser L."/>
            <person name="Kyrpides N."/>
            <person name="Ovchinnikova G."/>
            <person name="Stolz J."/>
        </authorList>
    </citation>
    <scope>NUCLEOTIDE SEQUENCE [LARGE SCALE GENOMIC DNA]</scope>
    <source>
        <strain evidence="11">MLS10</strain>
    </source>
</reference>
<dbReference type="RefSeq" id="WP_013171574.1">
    <property type="nucleotide sequence ID" value="NC_014219.1"/>
</dbReference>
<dbReference type="InterPro" id="IPR005467">
    <property type="entry name" value="His_kinase_dom"/>
</dbReference>
<dbReference type="HOGENOM" id="CLU_052005_1_0_9"/>
<feature type="transmembrane region" description="Helical" evidence="9">
    <location>
        <begin position="7"/>
        <end position="26"/>
    </location>
</feature>
<keyword evidence="8" id="KW-0902">Two-component regulatory system</keyword>
<keyword evidence="9" id="KW-0812">Transmembrane</keyword>
<keyword evidence="9" id="KW-1133">Transmembrane helix</keyword>
<evidence type="ECO:0000256" key="1">
    <source>
        <dbReference type="ARBA" id="ARBA00000085"/>
    </source>
</evidence>
<dbReference type="eggNOG" id="COG3290">
    <property type="taxonomic scope" value="Bacteria"/>
</dbReference>
<feature type="domain" description="Histidine kinase" evidence="10">
    <location>
        <begin position="255"/>
        <end position="419"/>
    </location>
</feature>
<keyword evidence="7" id="KW-0067">ATP-binding</keyword>
<feature type="transmembrane region" description="Helical" evidence="9">
    <location>
        <begin position="86"/>
        <end position="105"/>
    </location>
</feature>
<dbReference type="STRING" id="439292.Bsel_0609"/>
<sequence>MKDKQNPLIYLFLILLMIISDGFHLIEMEHSFFITLSVPVFLLFLLYFKSMSPIFSGVAVGLTLVLSRTGFSVIEGQPLVESLLLHAPVAVYFTIFGLLFWLFYLDRFYSSPVYIGLYAVILDTASSFSELAIRNALSLTDASFHVMGTVLLLAILRNFFVMGFFMLILYSQQQTKAEEEKKQSDHIFLLLSDLYAESVQLRNSIKRAEDITGDLYFLSKTLKKEDKLDLSKRILDMAGKVHDFKKDHQRIFASLDQIIKDQKKNEYMNICELLEIVIKSNKAYASFLQKSIVFSVSVDNKKDIVNSFVLLSVLNNLISNAIESISDTGIIDITINNPVSNSSLHILITDNGPGIPEEEQQLIFSPGFTTKFNDQGWPSNGIGLSYIQQSLNKLKGSISLVESIPNKQTCFSVHMPRSLSTEGEV</sequence>
<dbReference type="PANTHER" id="PTHR43547:SF10">
    <property type="entry name" value="SENSOR HISTIDINE KINASE DCUS"/>
    <property type="match status" value="1"/>
</dbReference>
<feature type="transmembrane region" description="Helical" evidence="9">
    <location>
        <begin position="112"/>
        <end position="133"/>
    </location>
</feature>
<dbReference type="GO" id="GO:0005524">
    <property type="term" value="F:ATP binding"/>
    <property type="evidence" value="ECO:0007669"/>
    <property type="project" value="UniProtKB-KW"/>
</dbReference>
<comment type="catalytic activity">
    <reaction evidence="1">
        <text>ATP + protein L-histidine = ADP + protein N-phospho-L-histidine.</text>
        <dbReference type="EC" id="2.7.13.3"/>
    </reaction>
</comment>
<evidence type="ECO:0000256" key="8">
    <source>
        <dbReference type="ARBA" id="ARBA00023012"/>
    </source>
</evidence>
<dbReference type="EC" id="2.7.13.3" evidence="2"/>
<keyword evidence="12" id="KW-1185">Reference proteome</keyword>
<dbReference type="GO" id="GO:0000155">
    <property type="term" value="F:phosphorelay sensor kinase activity"/>
    <property type="evidence" value="ECO:0007669"/>
    <property type="project" value="TreeGrafter"/>
</dbReference>
<evidence type="ECO:0000256" key="3">
    <source>
        <dbReference type="ARBA" id="ARBA00022553"/>
    </source>
</evidence>
<feature type="transmembrane region" description="Helical" evidence="9">
    <location>
        <begin position="55"/>
        <end position="74"/>
    </location>
</feature>
<gene>
    <name evidence="11" type="ordered locus">Bsel_0609</name>
</gene>
<evidence type="ECO:0000313" key="12">
    <source>
        <dbReference type="Proteomes" id="UP000000271"/>
    </source>
</evidence>
<accession>D6XY72</accession>
<name>D6XY72_BACIE</name>
<keyword evidence="4" id="KW-0808">Transferase</keyword>
<dbReference type="EMBL" id="CP001791">
    <property type="protein sequence ID" value="ADH98145.1"/>
    <property type="molecule type" value="Genomic_DNA"/>
</dbReference>
<evidence type="ECO:0000256" key="7">
    <source>
        <dbReference type="ARBA" id="ARBA00022840"/>
    </source>
</evidence>
<dbReference type="InterPro" id="IPR004358">
    <property type="entry name" value="Sig_transdc_His_kin-like_C"/>
</dbReference>
<keyword evidence="9" id="KW-0472">Membrane</keyword>
<dbReference type="Gene3D" id="3.30.565.10">
    <property type="entry name" value="Histidine kinase-like ATPase, C-terminal domain"/>
    <property type="match status" value="1"/>
</dbReference>
<dbReference type="InterPro" id="IPR036890">
    <property type="entry name" value="HATPase_C_sf"/>
</dbReference>
<dbReference type="Proteomes" id="UP000000271">
    <property type="component" value="Chromosome"/>
</dbReference>
<evidence type="ECO:0000256" key="2">
    <source>
        <dbReference type="ARBA" id="ARBA00012438"/>
    </source>
</evidence>
<dbReference type="PANTHER" id="PTHR43547">
    <property type="entry name" value="TWO-COMPONENT HISTIDINE KINASE"/>
    <property type="match status" value="1"/>
</dbReference>
<feature type="transmembrane region" description="Helical" evidence="9">
    <location>
        <begin position="145"/>
        <end position="170"/>
    </location>
</feature>
<dbReference type="OrthoDB" id="1674512at2"/>
<evidence type="ECO:0000259" key="10">
    <source>
        <dbReference type="PROSITE" id="PS50109"/>
    </source>
</evidence>
<dbReference type="InterPro" id="IPR003594">
    <property type="entry name" value="HATPase_dom"/>
</dbReference>
<dbReference type="KEGG" id="bse:Bsel_0609"/>
<dbReference type="Pfam" id="PF02518">
    <property type="entry name" value="HATPase_c"/>
    <property type="match status" value="1"/>
</dbReference>
<evidence type="ECO:0000256" key="4">
    <source>
        <dbReference type="ARBA" id="ARBA00022679"/>
    </source>
</evidence>
<dbReference type="SUPFAM" id="SSF55874">
    <property type="entry name" value="ATPase domain of HSP90 chaperone/DNA topoisomerase II/histidine kinase"/>
    <property type="match status" value="1"/>
</dbReference>
<dbReference type="PROSITE" id="PS50109">
    <property type="entry name" value="HIS_KIN"/>
    <property type="match status" value="1"/>
</dbReference>
<keyword evidence="5" id="KW-0547">Nucleotide-binding</keyword>
<feature type="transmembrane region" description="Helical" evidence="9">
    <location>
        <begin position="32"/>
        <end position="48"/>
    </location>
</feature>